<accession>A0A7U2F0M7</accession>
<feature type="compositionally biased region" description="Basic and acidic residues" evidence="1">
    <location>
        <begin position="20"/>
        <end position="32"/>
    </location>
</feature>
<evidence type="ECO:0000313" key="3">
    <source>
        <dbReference type="EMBL" id="QRC94369.1"/>
    </source>
</evidence>
<feature type="compositionally biased region" description="Basic and acidic residues" evidence="1">
    <location>
        <begin position="103"/>
        <end position="116"/>
    </location>
</feature>
<evidence type="ECO:0000313" key="4">
    <source>
        <dbReference type="Proteomes" id="UP000663193"/>
    </source>
</evidence>
<sequence>MAFAGVISDLFNCGRPRRPQTRDGSKSGEDATRMVAVTQDGAGFDIPTTAAAVPSDARLHAVPEDEELPRPTSVESKAPFNSRPSTRRASIEAIPADSIQHAPTEEPRSRTKRSESSDTNTKAKASIGKQVEQRFLVTIDTPASSNAPAKLSLDHVEASVVEVAPIEKEPVVEAQLVRETVTARLETPPKLAEEPPSVTVDVSTAQLPETEPVVQPQEASPVIAPAALEETVVPMPQPASTQLLDLPTEIRKLIYKHMVEEKPIRMCRHDDPALARSEPTPPPPQKRLFYSLTQVCRQLRTEFLPLYEARTEYIIDLWTQRTHLTDIGALLGKVAIDIDAACFDMQPIDILPLIRYLARTRKAGCRFASTEGVVFHSIESIVVQLNKLLPSTTGTNSAWLAAANGPMKRVDLHLFPHEDIRQYYRFRGAEPMLRIVYPSAVIEPWMKQSHKCGAEYEAYLNKTGLDVLDMHIVVGHASRRTTNQGRMPLDWRLSYVGSRLSVEQAVRISGTWTR</sequence>
<feature type="region of interest" description="Disordered" evidence="1">
    <location>
        <begin position="11"/>
        <end position="127"/>
    </location>
</feature>
<evidence type="ECO:0000259" key="2">
    <source>
        <dbReference type="Pfam" id="PF13013"/>
    </source>
</evidence>
<dbReference type="Proteomes" id="UP000663193">
    <property type="component" value="Chromosome 4"/>
</dbReference>
<dbReference type="InterPro" id="IPR001810">
    <property type="entry name" value="F-box_dom"/>
</dbReference>
<dbReference type="VEuPathDB" id="FungiDB:JI435_076150"/>
<protein>
    <recommendedName>
        <fullName evidence="2">F-box domain-containing protein</fullName>
    </recommendedName>
</protein>
<dbReference type="AlphaFoldDB" id="A0A7U2F0M7"/>
<dbReference type="Pfam" id="PF13013">
    <property type="entry name" value="F-box-like_2"/>
    <property type="match status" value="1"/>
</dbReference>
<proteinExistence type="predicted"/>
<gene>
    <name evidence="3" type="ORF">JI435_076150</name>
</gene>
<feature type="domain" description="F-box" evidence="2">
    <location>
        <begin position="235"/>
        <end position="305"/>
    </location>
</feature>
<dbReference type="OrthoDB" id="3788478at2759"/>
<evidence type="ECO:0000256" key="1">
    <source>
        <dbReference type="SAM" id="MobiDB-lite"/>
    </source>
</evidence>
<reference evidence="4" key="1">
    <citation type="journal article" date="2021" name="BMC Genomics">
        <title>Chromosome-level genome assembly and manually-curated proteome of model necrotroph Parastagonospora nodorum Sn15 reveals a genome-wide trove of candidate effector homologs, and redundancy of virulence-related functions within an accessory chromosome.</title>
        <authorList>
            <person name="Bertazzoni S."/>
            <person name="Jones D.A.B."/>
            <person name="Phan H.T."/>
            <person name="Tan K.-C."/>
            <person name="Hane J.K."/>
        </authorList>
    </citation>
    <scope>NUCLEOTIDE SEQUENCE [LARGE SCALE GENOMIC DNA]</scope>
    <source>
        <strain evidence="4">SN15 / ATCC MYA-4574 / FGSC 10173)</strain>
    </source>
</reference>
<name>A0A7U2F0M7_PHANO</name>
<dbReference type="EMBL" id="CP069026">
    <property type="protein sequence ID" value="QRC94369.1"/>
    <property type="molecule type" value="Genomic_DNA"/>
</dbReference>
<keyword evidence="4" id="KW-1185">Reference proteome</keyword>
<organism evidence="3 4">
    <name type="scientific">Phaeosphaeria nodorum (strain SN15 / ATCC MYA-4574 / FGSC 10173)</name>
    <name type="common">Glume blotch fungus</name>
    <name type="synonym">Parastagonospora nodorum</name>
    <dbReference type="NCBI Taxonomy" id="321614"/>
    <lineage>
        <taxon>Eukaryota</taxon>
        <taxon>Fungi</taxon>
        <taxon>Dikarya</taxon>
        <taxon>Ascomycota</taxon>
        <taxon>Pezizomycotina</taxon>
        <taxon>Dothideomycetes</taxon>
        <taxon>Pleosporomycetidae</taxon>
        <taxon>Pleosporales</taxon>
        <taxon>Pleosporineae</taxon>
        <taxon>Phaeosphaeriaceae</taxon>
        <taxon>Parastagonospora</taxon>
    </lineage>
</organism>